<keyword evidence="5" id="KW-1185">Reference proteome</keyword>
<dbReference type="Proteomes" id="UP000234951">
    <property type="component" value="Unassembled WGS sequence"/>
</dbReference>
<dbReference type="PANTHER" id="PTHR43591">
    <property type="entry name" value="METHYLTRANSFERASE"/>
    <property type="match status" value="1"/>
</dbReference>
<dbReference type="InterPro" id="IPR029063">
    <property type="entry name" value="SAM-dependent_MTases_sf"/>
</dbReference>
<name>A0A2N5GL00_9BACI</name>
<feature type="domain" description="Methyltransferase" evidence="1">
    <location>
        <begin position="35"/>
        <end position="142"/>
    </location>
</feature>
<reference evidence="3 5" key="2">
    <citation type="submission" date="2017-12" db="EMBL/GenBank/DDBJ databases">
        <title>Comparative Functional Genomics of Dry Heat Resistant strains isolated from the Viking Spacecraft.</title>
        <authorList>
            <person name="Seuylemezian A."/>
            <person name="Cooper K."/>
            <person name="Vaishampayan P."/>
        </authorList>
    </citation>
    <scope>NUCLEOTIDE SEQUENCE [LARGE SCALE GENOMIC DNA]</scope>
    <source>
        <strain evidence="3 5">ATCC 29669</strain>
    </source>
</reference>
<dbReference type="Proteomes" id="UP000235114">
    <property type="component" value="Unassembled WGS sequence"/>
</dbReference>
<dbReference type="SUPFAM" id="SSF53335">
    <property type="entry name" value="S-adenosyl-L-methionine-dependent methyltransferases"/>
    <property type="match status" value="1"/>
</dbReference>
<keyword evidence="2" id="KW-0808">Transferase</keyword>
<dbReference type="Pfam" id="PF13847">
    <property type="entry name" value="Methyltransf_31"/>
    <property type="match status" value="1"/>
</dbReference>
<protein>
    <submittedName>
        <fullName evidence="2">SAM-dependent methyltransferase</fullName>
    </submittedName>
</protein>
<proteinExistence type="predicted"/>
<dbReference type="EMBL" id="PGVA01000028">
    <property type="protein sequence ID" value="PLR82194.1"/>
    <property type="molecule type" value="Genomic_DNA"/>
</dbReference>
<dbReference type="Gene3D" id="3.40.50.150">
    <property type="entry name" value="Vaccinia Virus protein VP39"/>
    <property type="match status" value="1"/>
</dbReference>
<dbReference type="PANTHER" id="PTHR43591:SF24">
    <property type="entry name" value="2-METHOXY-6-POLYPRENYL-1,4-BENZOQUINOL METHYLASE, MITOCHONDRIAL"/>
    <property type="match status" value="1"/>
</dbReference>
<keyword evidence="2" id="KW-0489">Methyltransferase</keyword>
<organism evidence="2 4">
    <name type="scientific">Bacillus canaveralius</name>
    <dbReference type="NCBI Taxonomy" id="1403243"/>
    <lineage>
        <taxon>Bacteria</taxon>
        <taxon>Bacillati</taxon>
        <taxon>Bacillota</taxon>
        <taxon>Bacilli</taxon>
        <taxon>Bacillales</taxon>
        <taxon>Bacillaceae</taxon>
        <taxon>Bacillus</taxon>
    </lineage>
</organism>
<reference evidence="2 4" key="1">
    <citation type="submission" date="2017-11" db="EMBL/GenBank/DDBJ databases">
        <title>Comparitive Functional Genomics of Dry Heat Resistant strains isolated from the Viking Spacecraft.</title>
        <authorList>
            <person name="Seuylemezian A."/>
            <person name="Cooper K."/>
            <person name="Vaishampayan P."/>
        </authorList>
    </citation>
    <scope>NUCLEOTIDE SEQUENCE [LARGE SCALE GENOMIC DNA]</scope>
    <source>
        <strain evidence="2 4">M4.6</strain>
    </source>
</reference>
<sequence>MAGHRFNPEKADKLLDTKRKELIDPEQVISLLGLRKNDAVADLGAGNGYFTIPLAKETNDVVYAVDIEPKMLELLKERASKENLKNIQFIESDLENINLKERSVSKAVVAFVMHEIPNMEKALGEFKRILKPNGTLLILEWEAVKTEAGPPLHERIASGDMEQFLWKNGLKSSAVSLNEAIYAVAIDIK</sequence>
<dbReference type="OrthoDB" id="9784101at2"/>
<dbReference type="InterPro" id="IPR025714">
    <property type="entry name" value="Methyltranfer_dom"/>
</dbReference>
<evidence type="ECO:0000313" key="4">
    <source>
        <dbReference type="Proteomes" id="UP000234951"/>
    </source>
</evidence>
<comment type="caution">
    <text evidence="2">The sequence shown here is derived from an EMBL/GenBank/DDBJ whole genome shotgun (WGS) entry which is preliminary data.</text>
</comment>
<evidence type="ECO:0000259" key="1">
    <source>
        <dbReference type="Pfam" id="PF13847"/>
    </source>
</evidence>
<dbReference type="AlphaFoldDB" id="A0A2N5GL00"/>
<gene>
    <name evidence="2" type="ORF">CU635_13620</name>
    <name evidence="3" type="ORF">CVD25_08720</name>
</gene>
<evidence type="ECO:0000313" key="2">
    <source>
        <dbReference type="EMBL" id="PLR82194.1"/>
    </source>
</evidence>
<evidence type="ECO:0000313" key="5">
    <source>
        <dbReference type="Proteomes" id="UP000235114"/>
    </source>
</evidence>
<dbReference type="GO" id="GO:0008168">
    <property type="term" value="F:methyltransferase activity"/>
    <property type="evidence" value="ECO:0007669"/>
    <property type="project" value="UniProtKB-KW"/>
</dbReference>
<dbReference type="RefSeq" id="WP_101577910.1">
    <property type="nucleotide sequence ID" value="NZ_PGVA01000028.1"/>
</dbReference>
<dbReference type="GO" id="GO:0032259">
    <property type="term" value="P:methylation"/>
    <property type="evidence" value="ECO:0007669"/>
    <property type="project" value="UniProtKB-KW"/>
</dbReference>
<dbReference type="EMBL" id="PGVD01000025">
    <property type="protein sequence ID" value="PLR97900.1"/>
    <property type="molecule type" value="Genomic_DNA"/>
</dbReference>
<accession>A0A2N5GL00</accession>
<evidence type="ECO:0000313" key="3">
    <source>
        <dbReference type="EMBL" id="PLR97900.1"/>
    </source>
</evidence>
<dbReference type="CDD" id="cd02440">
    <property type="entry name" value="AdoMet_MTases"/>
    <property type="match status" value="1"/>
</dbReference>